<name>L0KV06_MESAW</name>
<accession>L0KV06</accession>
<evidence type="ECO:0000313" key="2">
    <source>
        <dbReference type="Proteomes" id="UP000010998"/>
    </source>
</evidence>
<dbReference type="EMBL" id="CP003358">
    <property type="protein sequence ID" value="AGB47903.1"/>
    <property type="molecule type" value="Genomic_DNA"/>
</dbReference>
<gene>
    <name evidence="1" type="ordered locus">Mesau_05599</name>
</gene>
<dbReference type="AlphaFoldDB" id="L0KV06"/>
<evidence type="ECO:0000313" key="1">
    <source>
        <dbReference type="EMBL" id="AGB47903.1"/>
    </source>
</evidence>
<dbReference type="Proteomes" id="UP000010998">
    <property type="component" value="Chromosome"/>
</dbReference>
<sequence length="41" mass="4516">MIIIPPVHRMTTAAINKAEPDLSTKFDLSIVRPRPLTDEGA</sequence>
<reference evidence="2" key="1">
    <citation type="submission" date="2012-02" db="EMBL/GenBank/DDBJ databases">
        <title>Complete sequence of Mesorhizobium australicum WSM2073.</title>
        <authorList>
            <person name="Lucas S."/>
            <person name="Han J."/>
            <person name="Lapidus A."/>
            <person name="Cheng J.-F."/>
            <person name="Goodwin L."/>
            <person name="Pitluck S."/>
            <person name="Peters L."/>
            <person name="Gu W."/>
            <person name="Detter J.C."/>
            <person name="Han C."/>
            <person name="Tapia R."/>
            <person name="Land M."/>
            <person name="Hauser L."/>
            <person name="Kyrpides N."/>
            <person name="Ivanova N."/>
            <person name="Pagani I."/>
            <person name="Reeve W.G."/>
            <person name="Howieson J.G."/>
            <person name="Tiwari R.P."/>
            <person name="O'Hara G.W."/>
            <person name="Atkins C.A."/>
            <person name="Ronson C.W."/>
            <person name="Nandasena K.G."/>
            <person name="Woyke T."/>
        </authorList>
    </citation>
    <scope>NUCLEOTIDE SEQUENCE [LARGE SCALE GENOMIC DNA]</scope>
    <source>
        <strain evidence="2">LMG 24608 / HAMBI 3006 / WSM2073</strain>
    </source>
</reference>
<organism evidence="1 2">
    <name type="scientific">Mesorhizobium australicum (strain HAMBI 3006 / LMG 24608 / WSM2073)</name>
    <dbReference type="NCBI Taxonomy" id="754035"/>
    <lineage>
        <taxon>Bacteria</taxon>
        <taxon>Pseudomonadati</taxon>
        <taxon>Pseudomonadota</taxon>
        <taxon>Alphaproteobacteria</taxon>
        <taxon>Hyphomicrobiales</taxon>
        <taxon>Phyllobacteriaceae</taxon>
        <taxon>Mesorhizobium</taxon>
    </lineage>
</organism>
<dbReference type="KEGG" id="mam:Mesau_05599"/>
<keyword evidence="2" id="KW-1185">Reference proteome</keyword>
<dbReference type="HOGENOM" id="CLU_3272558_0_0_5"/>
<protein>
    <submittedName>
        <fullName evidence="1">Uncharacterized protein</fullName>
    </submittedName>
</protein>
<proteinExistence type="predicted"/>